<dbReference type="EMBL" id="HG994585">
    <property type="protein sequence ID" value="CAF2976923.1"/>
    <property type="molecule type" value="Genomic_DNA"/>
</dbReference>
<dbReference type="OrthoDB" id="6363232at2759"/>
<feature type="region of interest" description="Disordered" evidence="1">
    <location>
        <begin position="202"/>
        <end position="226"/>
    </location>
</feature>
<protein>
    <submittedName>
        <fullName evidence="3">(salmon louse) hypothetical protein</fullName>
    </submittedName>
</protein>
<keyword evidence="4" id="KW-1185">Reference proteome</keyword>
<accession>A0A7R8CZL8</accession>
<keyword evidence="2" id="KW-0472">Membrane</keyword>
<keyword evidence="2" id="KW-0812">Transmembrane</keyword>
<name>A0A7R8CZL8_LEPSM</name>
<evidence type="ECO:0000256" key="1">
    <source>
        <dbReference type="SAM" id="MobiDB-lite"/>
    </source>
</evidence>
<evidence type="ECO:0000313" key="4">
    <source>
        <dbReference type="Proteomes" id="UP000675881"/>
    </source>
</evidence>
<sequence length="295" mass="34001">MPKFFLAKEKGWEMEFKSETRERRHTRQILISFIYIIMPWSKVLAFCILSNLIQLSYPQLFGWNEERQNRRLFEEVDEDGLNESNSIESTSSKPVLNIGDKDSPYALINTFFIDRETEHERRKDLFAIQHARGEVPDPPKGIKPEEVWLSDGNLLVLKGGTPDDNVPPNQWRPLDDFVAPYREPKLPPPDFVPSDIGVGVPLEDEESNSYTTESTLTTTTSSPKSKDKFSFSAVATHLPILLRWKDSKSSSENNEIDDSIILRNKGITRRNGERYVTFFRGATRGAQSWGYSYRY</sequence>
<evidence type="ECO:0000313" key="3">
    <source>
        <dbReference type="EMBL" id="CAF2976923.1"/>
    </source>
</evidence>
<gene>
    <name evidence="3" type="ORF">LSAA_11781</name>
</gene>
<feature type="transmembrane region" description="Helical" evidence="2">
    <location>
        <begin position="29"/>
        <end position="53"/>
    </location>
</feature>
<dbReference type="Proteomes" id="UP000675881">
    <property type="component" value="Chromosome 6"/>
</dbReference>
<reference evidence="3" key="1">
    <citation type="submission" date="2021-02" db="EMBL/GenBank/DDBJ databases">
        <authorList>
            <person name="Bekaert M."/>
        </authorList>
    </citation>
    <scope>NUCLEOTIDE SEQUENCE</scope>
    <source>
        <strain evidence="3">IoA-00</strain>
    </source>
</reference>
<organism evidence="3 4">
    <name type="scientific">Lepeophtheirus salmonis</name>
    <name type="common">Salmon louse</name>
    <name type="synonym">Caligus salmonis</name>
    <dbReference type="NCBI Taxonomy" id="72036"/>
    <lineage>
        <taxon>Eukaryota</taxon>
        <taxon>Metazoa</taxon>
        <taxon>Ecdysozoa</taxon>
        <taxon>Arthropoda</taxon>
        <taxon>Crustacea</taxon>
        <taxon>Multicrustacea</taxon>
        <taxon>Hexanauplia</taxon>
        <taxon>Copepoda</taxon>
        <taxon>Siphonostomatoida</taxon>
        <taxon>Caligidae</taxon>
        <taxon>Lepeophtheirus</taxon>
    </lineage>
</organism>
<dbReference type="AlphaFoldDB" id="A0A7R8CZL8"/>
<evidence type="ECO:0000256" key="2">
    <source>
        <dbReference type="SAM" id="Phobius"/>
    </source>
</evidence>
<feature type="compositionally biased region" description="Low complexity" evidence="1">
    <location>
        <begin position="208"/>
        <end position="223"/>
    </location>
</feature>
<proteinExistence type="predicted"/>
<keyword evidence="2" id="KW-1133">Transmembrane helix</keyword>